<feature type="transmembrane region" description="Helical" evidence="1">
    <location>
        <begin position="47"/>
        <end position="64"/>
    </location>
</feature>
<evidence type="ECO:0000256" key="1">
    <source>
        <dbReference type="SAM" id="Phobius"/>
    </source>
</evidence>
<gene>
    <name evidence="2" type="ordered locus">MODMU_2420</name>
</gene>
<dbReference type="OrthoDB" id="1442233at2"/>
<dbReference type="HOGENOM" id="CLU_125938_0_0_11"/>
<proteinExistence type="predicted"/>
<dbReference type="AlphaFoldDB" id="I4EWT6"/>
<name>I4EWT6_MODI5</name>
<evidence type="ECO:0000313" key="2">
    <source>
        <dbReference type="EMBL" id="CCH87849.1"/>
    </source>
</evidence>
<sequence>MTVDSRMAKAFGLEGESWQRHANPWSVYTRIPIPALLTGALWSRHRLGWWSAVPVGLVCAWTVVNPRAFPPPRSLDHWASRGVLGETAWARRDEVPVPSRHRVAPNVLAGLSALGVPFIARGLLVRDGWMVLFGLAVETAGKTWFIDRMALLYDDVAPGGPQAAWSGSTPER</sequence>
<evidence type="ECO:0000313" key="3">
    <source>
        <dbReference type="Proteomes" id="UP000006461"/>
    </source>
</evidence>
<dbReference type="OMA" id="RRHANPW"/>
<feature type="transmembrane region" description="Helical" evidence="1">
    <location>
        <begin position="103"/>
        <end position="124"/>
    </location>
</feature>
<dbReference type="KEGG" id="mmar:MODMU_2420"/>
<dbReference type="InterPro" id="IPR046595">
    <property type="entry name" value="DUF6653"/>
</dbReference>
<keyword evidence="3" id="KW-1185">Reference proteome</keyword>
<protein>
    <submittedName>
        <fullName evidence="2">Uncharacterized protein</fullName>
    </submittedName>
</protein>
<dbReference type="eggNOG" id="ENOG5031G5S">
    <property type="taxonomic scope" value="Bacteria"/>
</dbReference>
<dbReference type="Proteomes" id="UP000006461">
    <property type="component" value="Chromosome"/>
</dbReference>
<keyword evidence="1" id="KW-1133">Transmembrane helix</keyword>
<accession>I4EWT6</accession>
<keyword evidence="1" id="KW-0812">Transmembrane</keyword>
<organism evidence="2 3">
    <name type="scientific">Modestobacter italicus (strain DSM 44449 / CECT 9708 / BC 501)</name>
    <dbReference type="NCBI Taxonomy" id="2732864"/>
    <lineage>
        <taxon>Bacteria</taxon>
        <taxon>Bacillati</taxon>
        <taxon>Actinomycetota</taxon>
        <taxon>Actinomycetes</taxon>
        <taxon>Geodermatophilales</taxon>
        <taxon>Geodermatophilaceae</taxon>
        <taxon>Modestobacter</taxon>
    </lineage>
</organism>
<reference evidence="2 3" key="1">
    <citation type="journal article" date="2012" name="J. Bacteriol.">
        <title>Genome Sequence of Radiation-Resistant Modestobacter marinus Strain BC501, a Representative Actinobacterium That Thrives on Calcareous Stone Surfaces.</title>
        <authorList>
            <person name="Normand P."/>
            <person name="Gury J."/>
            <person name="Pujic P."/>
            <person name="Chouaia B."/>
            <person name="Crotti E."/>
            <person name="Brusetti L."/>
            <person name="Daffonchio D."/>
            <person name="Vacherie B."/>
            <person name="Barbe V."/>
            <person name="Medigue C."/>
            <person name="Calteau A."/>
            <person name="Ghodhbane-Gtari F."/>
            <person name="Essoussi I."/>
            <person name="Nouioui I."/>
            <person name="Abbassi-Ghozzi I."/>
            <person name="Gtari M."/>
        </authorList>
    </citation>
    <scope>NUCLEOTIDE SEQUENCE [LARGE SCALE GENOMIC DNA]</scope>
    <source>
        <strain evidence="3">BC 501</strain>
    </source>
</reference>
<dbReference type="Pfam" id="PF20358">
    <property type="entry name" value="DUF6653"/>
    <property type="match status" value="1"/>
</dbReference>
<dbReference type="EMBL" id="FO203431">
    <property type="protein sequence ID" value="CCH87849.1"/>
    <property type="molecule type" value="Genomic_DNA"/>
</dbReference>
<dbReference type="PATRIC" id="fig|477641.3.peg.2297"/>
<keyword evidence="1" id="KW-0472">Membrane</keyword>